<dbReference type="AlphaFoldDB" id="A0A0P7ZGB2"/>
<dbReference type="InterPro" id="IPR005354">
    <property type="entry name" value="UPF0147"/>
</dbReference>
<dbReference type="EMBL" id="LKCM01000121">
    <property type="protein sequence ID" value="KPQ43879.1"/>
    <property type="molecule type" value="Genomic_DNA"/>
</dbReference>
<dbReference type="Proteomes" id="UP000050360">
    <property type="component" value="Unassembled WGS sequence"/>
</dbReference>
<dbReference type="InterPro" id="IPR023130">
    <property type="entry name" value="Ta0600-like_sf"/>
</dbReference>
<evidence type="ECO:0000313" key="3">
    <source>
        <dbReference type="EMBL" id="KPQ43879.1"/>
    </source>
</evidence>
<sequence>MVITVSENLSEIIKQCTEVLDRIISDDSVPRNIRRSADNIKNVLSNEKQPISKRAAIVISNLDDIGNDPNIPIHTRTLIWGLSSKLESIPVDR</sequence>
<dbReference type="NCBIfam" id="NF003319">
    <property type="entry name" value="PRK04330.1"/>
    <property type="match status" value="1"/>
</dbReference>
<protein>
    <recommendedName>
        <fullName evidence="2">UPF0147 protein MPEBLZ_01526</fullName>
    </recommendedName>
</protein>
<organism evidence="3 4">
    <name type="scientific">Candidatus Methanoperedens nitratireducens</name>
    <dbReference type="NCBI Taxonomy" id="1392998"/>
    <lineage>
        <taxon>Archaea</taxon>
        <taxon>Methanobacteriati</taxon>
        <taxon>Methanobacteriota</taxon>
        <taxon>Stenosarchaea group</taxon>
        <taxon>Methanomicrobia</taxon>
        <taxon>Methanosarcinales</taxon>
        <taxon>ANME-2 cluster</taxon>
        <taxon>Candidatus Methanoperedentaceae</taxon>
        <taxon>Candidatus Methanoperedens</taxon>
    </lineage>
</organism>
<dbReference type="SUPFAM" id="SSF158436">
    <property type="entry name" value="Ta0600-like"/>
    <property type="match status" value="1"/>
</dbReference>
<evidence type="ECO:0000256" key="1">
    <source>
        <dbReference type="ARBA" id="ARBA00005958"/>
    </source>
</evidence>
<evidence type="ECO:0000256" key="2">
    <source>
        <dbReference type="HAMAP-Rule" id="MF_00342"/>
    </source>
</evidence>
<proteinExistence type="inferred from homology"/>
<comment type="similarity">
    <text evidence="1 2">Belongs to the UPF0147 family.</text>
</comment>
<dbReference type="Pfam" id="PF03685">
    <property type="entry name" value="UPF0147"/>
    <property type="match status" value="1"/>
</dbReference>
<comment type="caution">
    <text evidence="3">The sequence shown here is derived from an EMBL/GenBank/DDBJ whole genome shotgun (WGS) entry which is preliminary data.</text>
</comment>
<name>A0A0P7ZGB2_9EURY</name>
<accession>A0A0P7ZGB2</accession>
<reference evidence="3 4" key="1">
    <citation type="submission" date="2015-09" db="EMBL/GenBank/DDBJ databases">
        <title>A metagenomics-based metabolic model of nitrate-dependent anaerobic oxidation of methane by Methanoperedens-like archaea.</title>
        <authorList>
            <person name="Arshad A."/>
            <person name="Speth D.R."/>
            <person name="De Graaf R.M."/>
            <person name="Op Den Camp H.J."/>
            <person name="Jetten M.S."/>
            <person name="Welte C.U."/>
        </authorList>
    </citation>
    <scope>NUCLEOTIDE SEQUENCE [LARGE SCALE GENOMIC DNA]</scope>
</reference>
<dbReference type="HAMAP" id="MF_00342">
    <property type="entry name" value="UPF0147"/>
    <property type="match status" value="1"/>
</dbReference>
<dbReference type="Gene3D" id="1.20.1440.50">
    <property type="entry name" value="Ta0600-like"/>
    <property type="match status" value="1"/>
</dbReference>
<evidence type="ECO:0000313" key="4">
    <source>
        <dbReference type="Proteomes" id="UP000050360"/>
    </source>
</evidence>
<gene>
    <name evidence="3" type="ORF">MPEBLZ_01526</name>
</gene>